<evidence type="ECO:0000313" key="2">
    <source>
        <dbReference type="EMBL" id="MCP8898504.1"/>
    </source>
</evidence>
<feature type="transmembrane region" description="Helical" evidence="1">
    <location>
        <begin position="30"/>
        <end position="50"/>
    </location>
</feature>
<protein>
    <submittedName>
        <fullName evidence="2">Uncharacterized protein</fullName>
    </submittedName>
</protein>
<comment type="caution">
    <text evidence="2">The sequence shown here is derived from an EMBL/GenBank/DDBJ whole genome shotgun (WGS) entry which is preliminary data.</text>
</comment>
<dbReference type="AlphaFoldDB" id="A0A9X2HVN1"/>
<name>A0A9X2HVN1_9GAMM</name>
<organism evidence="2 3">
    <name type="scientific">Gilvimarinus xylanilyticus</name>
    <dbReference type="NCBI Taxonomy" id="2944139"/>
    <lineage>
        <taxon>Bacteria</taxon>
        <taxon>Pseudomonadati</taxon>
        <taxon>Pseudomonadota</taxon>
        <taxon>Gammaproteobacteria</taxon>
        <taxon>Cellvibrionales</taxon>
        <taxon>Cellvibrionaceae</taxon>
        <taxon>Gilvimarinus</taxon>
    </lineage>
</organism>
<reference evidence="2" key="2">
    <citation type="submission" date="2023-01" db="EMBL/GenBank/DDBJ databases">
        <title>Gilvimarinus xylanilyticus HB14 isolated from Caulerpa lentillifera aquaculture base in Hainan, China.</title>
        <authorList>
            <person name="Zhang Y.-J."/>
        </authorList>
    </citation>
    <scope>NUCLEOTIDE SEQUENCE</scope>
    <source>
        <strain evidence="2">HB14</strain>
    </source>
</reference>
<reference evidence="2" key="1">
    <citation type="submission" date="2022-05" db="EMBL/GenBank/DDBJ databases">
        <authorList>
            <person name="Sun H.-N."/>
        </authorList>
    </citation>
    <scope>NUCLEOTIDE SEQUENCE</scope>
    <source>
        <strain evidence="2">HB14</strain>
    </source>
</reference>
<evidence type="ECO:0000313" key="3">
    <source>
        <dbReference type="Proteomes" id="UP001139319"/>
    </source>
</evidence>
<evidence type="ECO:0000256" key="1">
    <source>
        <dbReference type="SAM" id="Phobius"/>
    </source>
</evidence>
<keyword evidence="1" id="KW-0812">Transmembrane</keyword>
<feature type="transmembrane region" description="Helical" evidence="1">
    <location>
        <begin position="6"/>
        <end position="23"/>
    </location>
</feature>
<sequence>MKSVLILLSLLASCAVIILWMRSRHSQARIYPALALIALGVGIAALIPYFGSPRAVFIALGATSLAGCIIVIAKPLISRNAP</sequence>
<accession>A0A9X2HVN1</accession>
<dbReference type="EMBL" id="JAMFTH010000001">
    <property type="protein sequence ID" value="MCP8898504.1"/>
    <property type="molecule type" value="Genomic_DNA"/>
</dbReference>
<dbReference type="Proteomes" id="UP001139319">
    <property type="component" value="Unassembled WGS sequence"/>
</dbReference>
<proteinExistence type="predicted"/>
<keyword evidence="1" id="KW-0472">Membrane</keyword>
<feature type="transmembrane region" description="Helical" evidence="1">
    <location>
        <begin position="56"/>
        <end position="77"/>
    </location>
</feature>
<keyword evidence="3" id="KW-1185">Reference proteome</keyword>
<keyword evidence="1" id="KW-1133">Transmembrane helix</keyword>
<gene>
    <name evidence="2" type="ORF">M6D89_04240</name>
</gene>
<dbReference type="RefSeq" id="WP_253966780.1">
    <property type="nucleotide sequence ID" value="NZ_JAMFTH010000001.1"/>
</dbReference>